<dbReference type="KEGG" id="ani:ANIA_08974"/>
<feature type="compositionally biased region" description="Basic and acidic residues" evidence="1">
    <location>
        <begin position="160"/>
        <end position="176"/>
    </location>
</feature>
<feature type="region of interest" description="Disordered" evidence="1">
    <location>
        <begin position="94"/>
        <end position="137"/>
    </location>
</feature>
<name>Q5ARV6_EMENI</name>
<feature type="region of interest" description="Disordered" evidence="1">
    <location>
        <begin position="160"/>
        <end position="207"/>
    </location>
</feature>
<dbReference type="VEuPathDB" id="FungiDB:AN8974"/>
<feature type="compositionally biased region" description="Basic and acidic residues" evidence="1">
    <location>
        <begin position="104"/>
        <end position="114"/>
    </location>
</feature>
<protein>
    <submittedName>
        <fullName evidence="2">Uncharacterized protein</fullName>
    </submittedName>
</protein>
<keyword evidence="3" id="KW-1185">Reference proteome</keyword>
<accession>C8VL79</accession>
<dbReference type="AlphaFoldDB" id="Q5ARV6"/>
<reference evidence="3" key="1">
    <citation type="journal article" date="2005" name="Nature">
        <title>Sequencing of Aspergillus nidulans and comparative analysis with A. fumigatus and A. oryzae.</title>
        <authorList>
            <person name="Galagan J.E."/>
            <person name="Calvo S.E."/>
            <person name="Cuomo C."/>
            <person name="Ma L.J."/>
            <person name="Wortman J.R."/>
            <person name="Batzoglou S."/>
            <person name="Lee S.I."/>
            <person name="Basturkmen M."/>
            <person name="Spevak C.C."/>
            <person name="Clutterbuck J."/>
            <person name="Kapitonov V."/>
            <person name="Jurka J."/>
            <person name="Scazzocchio C."/>
            <person name="Farman M."/>
            <person name="Butler J."/>
            <person name="Purcell S."/>
            <person name="Harris S."/>
            <person name="Braus G.H."/>
            <person name="Draht O."/>
            <person name="Busch S."/>
            <person name="D'Enfert C."/>
            <person name="Bouchier C."/>
            <person name="Goldman G.H."/>
            <person name="Bell-Pedersen D."/>
            <person name="Griffiths-Jones S."/>
            <person name="Doonan J.H."/>
            <person name="Yu J."/>
            <person name="Vienken K."/>
            <person name="Pain A."/>
            <person name="Freitag M."/>
            <person name="Selker E.U."/>
            <person name="Archer D.B."/>
            <person name="Penalva M.A."/>
            <person name="Oakley B.R."/>
            <person name="Momany M."/>
            <person name="Tanaka T."/>
            <person name="Kumagai T."/>
            <person name="Asai K."/>
            <person name="Machida M."/>
            <person name="Nierman W.C."/>
            <person name="Denning D.W."/>
            <person name="Caddick M."/>
            <person name="Hynes M."/>
            <person name="Paoletti M."/>
            <person name="Fischer R."/>
            <person name="Miller B."/>
            <person name="Dyer P."/>
            <person name="Sachs M.S."/>
            <person name="Osmani S.A."/>
            <person name="Birren B.W."/>
        </authorList>
    </citation>
    <scope>NUCLEOTIDE SEQUENCE [LARGE SCALE GENOMIC DNA]</scope>
    <source>
        <strain evidence="3">FGSC A4 / ATCC 38163 / CBS 112.46 / NRRL 194 / M139</strain>
    </source>
</reference>
<dbReference type="InParanoid" id="Q5ARV6"/>
<accession>Q5ARV6</accession>
<organism evidence="2 3">
    <name type="scientific">Emericella nidulans (strain FGSC A4 / ATCC 38163 / CBS 112.46 / NRRL 194 / M139)</name>
    <name type="common">Aspergillus nidulans</name>
    <dbReference type="NCBI Taxonomy" id="227321"/>
    <lineage>
        <taxon>Eukaryota</taxon>
        <taxon>Fungi</taxon>
        <taxon>Dikarya</taxon>
        <taxon>Ascomycota</taxon>
        <taxon>Pezizomycotina</taxon>
        <taxon>Eurotiomycetes</taxon>
        <taxon>Eurotiomycetidae</taxon>
        <taxon>Eurotiales</taxon>
        <taxon>Aspergillaceae</taxon>
        <taxon>Aspergillus</taxon>
        <taxon>Aspergillus subgen. Nidulantes</taxon>
    </lineage>
</organism>
<dbReference type="EMBL" id="BN001307">
    <property type="protein sequence ID" value="CBF84537.1"/>
    <property type="molecule type" value="Genomic_DNA"/>
</dbReference>
<evidence type="ECO:0000313" key="3">
    <source>
        <dbReference type="Proteomes" id="UP000000560"/>
    </source>
</evidence>
<evidence type="ECO:0000313" key="2">
    <source>
        <dbReference type="EMBL" id="CBF84537.1"/>
    </source>
</evidence>
<evidence type="ECO:0000256" key="1">
    <source>
        <dbReference type="SAM" id="MobiDB-lite"/>
    </source>
</evidence>
<dbReference type="HOGENOM" id="CLU_1235003_0_0_1"/>
<dbReference type="OrthoDB" id="10569840at2759"/>
<dbReference type="Proteomes" id="UP000000560">
    <property type="component" value="Chromosome VII"/>
</dbReference>
<dbReference type="RefSeq" id="XP_682243.1">
    <property type="nucleotide sequence ID" value="XM_677151.2"/>
</dbReference>
<gene>
    <name evidence="2" type="ORF">ANIA_08974</name>
</gene>
<proteinExistence type="predicted"/>
<sequence length="224" mass="24718">MSNRNPVTSTESPGSLSADKRFFDEANAAFQNDGGWYNTFVPDTAMITRAEQGSRYQGPNLEEDEGDLAAEADAAMDANPAFGSYLDEQVEGVSDRAPSTAHLEILDNRSRPDSKTLAMSTNNPPEEAKEGSYGFPAWDTFESQKDGYALDRRAHLDEVERGPAVRHKNVGERDYNRASAEGQPDTQFNKSARFSPPSLKNGEGLEETWTDADLEEFRRAAGKR</sequence>
<dbReference type="GeneID" id="2868128"/>
<reference evidence="3" key="2">
    <citation type="journal article" date="2009" name="Fungal Genet. Biol.">
        <title>The 2008 update of the Aspergillus nidulans genome annotation: a community effort.</title>
        <authorList>
            <person name="Wortman J.R."/>
            <person name="Gilsenan J.M."/>
            <person name="Joardar V."/>
            <person name="Deegan J."/>
            <person name="Clutterbuck J."/>
            <person name="Andersen M.R."/>
            <person name="Archer D."/>
            <person name="Bencina M."/>
            <person name="Braus G."/>
            <person name="Coutinho P."/>
            <person name="von Dohren H."/>
            <person name="Doonan J."/>
            <person name="Driessen A.J."/>
            <person name="Durek P."/>
            <person name="Espeso E."/>
            <person name="Fekete E."/>
            <person name="Flipphi M."/>
            <person name="Estrada C.G."/>
            <person name="Geysens S."/>
            <person name="Goldman G."/>
            <person name="de Groot P.W."/>
            <person name="Hansen K."/>
            <person name="Harris S.D."/>
            <person name="Heinekamp T."/>
            <person name="Helmstaedt K."/>
            <person name="Henrissat B."/>
            <person name="Hofmann G."/>
            <person name="Homan T."/>
            <person name="Horio T."/>
            <person name="Horiuchi H."/>
            <person name="James S."/>
            <person name="Jones M."/>
            <person name="Karaffa L."/>
            <person name="Karanyi Z."/>
            <person name="Kato M."/>
            <person name="Keller N."/>
            <person name="Kelly D.E."/>
            <person name="Kiel J.A."/>
            <person name="Kim J.M."/>
            <person name="van der Klei I.J."/>
            <person name="Klis F.M."/>
            <person name="Kovalchuk A."/>
            <person name="Krasevec N."/>
            <person name="Kubicek C.P."/>
            <person name="Liu B."/>
            <person name="Maccabe A."/>
            <person name="Meyer V."/>
            <person name="Mirabito P."/>
            <person name="Miskei M."/>
            <person name="Mos M."/>
            <person name="Mullins J."/>
            <person name="Nelson D.R."/>
            <person name="Nielsen J."/>
            <person name="Oakley B.R."/>
            <person name="Osmani S.A."/>
            <person name="Pakula T."/>
            <person name="Paszewski A."/>
            <person name="Paulsen I."/>
            <person name="Pilsyk S."/>
            <person name="Pocsi I."/>
            <person name="Punt P.J."/>
            <person name="Ram A.F."/>
            <person name="Ren Q."/>
            <person name="Robellet X."/>
            <person name="Robson G."/>
            <person name="Seiboth B."/>
            <person name="van Solingen P."/>
            <person name="Specht T."/>
            <person name="Sun J."/>
            <person name="Taheri-Talesh N."/>
            <person name="Takeshita N."/>
            <person name="Ussery D."/>
            <person name="vanKuyk P.A."/>
            <person name="Visser H."/>
            <person name="van de Vondervoort P.J."/>
            <person name="de Vries R.P."/>
            <person name="Walton J."/>
            <person name="Xiang X."/>
            <person name="Xiong Y."/>
            <person name="Zeng A.P."/>
            <person name="Brandt B.W."/>
            <person name="Cornell M.J."/>
            <person name="van den Hondel C.A."/>
            <person name="Visser J."/>
            <person name="Oliver S.G."/>
            <person name="Turner G."/>
        </authorList>
    </citation>
    <scope>GENOME REANNOTATION</scope>
    <source>
        <strain evidence="3">FGSC A4 / ATCC 38163 / CBS 112.46 / NRRL 194 / M139</strain>
    </source>
</reference>